<evidence type="ECO:0000256" key="1">
    <source>
        <dbReference type="SAM" id="SignalP"/>
    </source>
</evidence>
<feature type="signal peptide" evidence="1">
    <location>
        <begin position="1"/>
        <end position="18"/>
    </location>
</feature>
<comment type="caution">
    <text evidence="2">The sequence shown here is derived from an EMBL/GenBank/DDBJ whole genome shotgun (WGS) entry which is preliminary data.</text>
</comment>
<organism evidence="2 3">
    <name type="scientific">Parelaphostrongylus tenuis</name>
    <name type="common">Meningeal worm</name>
    <dbReference type="NCBI Taxonomy" id="148309"/>
    <lineage>
        <taxon>Eukaryota</taxon>
        <taxon>Metazoa</taxon>
        <taxon>Ecdysozoa</taxon>
        <taxon>Nematoda</taxon>
        <taxon>Chromadorea</taxon>
        <taxon>Rhabditida</taxon>
        <taxon>Rhabditina</taxon>
        <taxon>Rhabditomorpha</taxon>
        <taxon>Strongyloidea</taxon>
        <taxon>Metastrongylidae</taxon>
        <taxon>Parelaphostrongylus</taxon>
    </lineage>
</organism>
<sequence length="84" mass="9517">MQSATIFLLLLSSFVINAQRSNVKGTQELIEPLAYEGDNSEMLAKISSQLLNTLATVENMQEGIPVKIAEKRRNKFEFIRFGRK</sequence>
<feature type="chain" id="PRO_5042139723" evidence="1">
    <location>
        <begin position="19"/>
        <end position="84"/>
    </location>
</feature>
<evidence type="ECO:0000313" key="3">
    <source>
        <dbReference type="Proteomes" id="UP001196413"/>
    </source>
</evidence>
<accession>A0AAD5WIN8</accession>
<dbReference type="AlphaFoldDB" id="A0AAD5WIN8"/>
<dbReference type="EMBL" id="JAHQIW010007065">
    <property type="protein sequence ID" value="KAJ1371914.1"/>
    <property type="molecule type" value="Genomic_DNA"/>
</dbReference>
<keyword evidence="1" id="KW-0732">Signal</keyword>
<gene>
    <name evidence="2" type="ORF">KIN20_033954</name>
</gene>
<protein>
    <submittedName>
        <fullName evidence="2">Uncharacterized protein</fullName>
    </submittedName>
</protein>
<proteinExistence type="predicted"/>
<keyword evidence="3" id="KW-1185">Reference proteome</keyword>
<evidence type="ECO:0000313" key="2">
    <source>
        <dbReference type="EMBL" id="KAJ1371914.1"/>
    </source>
</evidence>
<name>A0AAD5WIN8_PARTN</name>
<reference evidence="2" key="1">
    <citation type="submission" date="2021-06" db="EMBL/GenBank/DDBJ databases">
        <title>Parelaphostrongylus tenuis whole genome reference sequence.</title>
        <authorList>
            <person name="Garwood T.J."/>
            <person name="Larsen P.A."/>
            <person name="Fountain-Jones N.M."/>
            <person name="Garbe J.R."/>
            <person name="Macchietto M.G."/>
            <person name="Kania S.A."/>
            <person name="Gerhold R.W."/>
            <person name="Richards J.E."/>
            <person name="Wolf T.M."/>
        </authorList>
    </citation>
    <scope>NUCLEOTIDE SEQUENCE</scope>
    <source>
        <strain evidence="2">MNPRO001-30</strain>
        <tissue evidence="2">Meninges</tissue>
    </source>
</reference>
<dbReference type="Proteomes" id="UP001196413">
    <property type="component" value="Unassembled WGS sequence"/>
</dbReference>